<keyword evidence="5" id="KW-0482">Metalloprotease</keyword>
<accession>A0A919EBD2</accession>
<dbReference type="Gene3D" id="3.40.140.10">
    <property type="entry name" value="Cytidine Deaminase, domain 2"/>
    <property type="match status" value="1"/>
</dbReference>
<dbReference type="InterPro" id="IPR020891">
    <property type="entry name" value="UPF0758_CS"/>
</dbReference>
<sequence length="235" mass="25856">MGGTAIDNKKNAVSHGAGHRQRLRNRFLKGGLDSVADYEVLEMLLFTAIPRRDVKPLAKQLIQAFGSLGGVLTADVTALRKMDGLGDAAIGAIKTVQAAAVLLAKSEMMDRPVVSNWKALLDYVRTRLVHEKREQFRVLFLDRKNTILADEKLGEGTVDHTPVYPREIVRRALELHASALILVHNHPSGDPSPSKADIAMTREVAEACKKLDIMVHDHVIVGRYGHTSFKSKGLL</sequence>
<keyword evidence="2" id="KW-0479">Metal-binding</keyword>
<dbReference type="SUPFAM" id="SSF47781">
    <property type="entry name" value="RuvA domain 2-like"/>
    <property type="match status" value="1"/>
</dbReference>
<dbReference type="GO" id="GO:0008237">
    <property type="term" value="F:metallopeptidase activity"/>
    <property type="evidence" value="ECO:0007669"/>
    <property type="project" value="UniProtKB-KW"/>
</dbReference>
<dbReference type="CDD" id="cd08071">
    <property type="entry name" value="MPN_DUF2466"/>
    <property type="match status" value="1"/>
</dbReference>
<dbReference type="PROSITE" id="PS50249">
    <property type="entry name" value="MPN"/>
    <property type="match status" value="1"/>
</dbReference>
<dbReference type="NCBIfam" id="NF000642">
    <property type="entry name" value="PRK00024.1"/>
    <property type="match status" value="1"/>
</dbReference>
<dbReference type="Pfam" id="PF20582">
    <property type="entry name" value="UPF0758_N"/>
    <property type="match status" value="1"/>
</dbReference>
<dbReference type="RefSeq" id="WP_229819459.1">
    <property type="nucleotide sequence ID" value="NZ_BNCI01000002.1"/>
</dbReference>
<dbReference type="AlphaFoldDB" id="A0A919EBD2"/>
<evidence type="ECO:0000256" key="3">
    <source>
        <dbReference type="ARBA" id="ARBA00022801"/>
    </source>
</evidence>
<name>A0A919EBD2_9PROT</name>
<dbReference type="InterPro" id="IPR010994">
    <property type="entry name" value="RuvA_2-like"/>
</dbReference>
<dbReference type="PROSITE" id="PS01302">
    <property type="entry name" value="UPF0758"/>
    <property type="match status" value="1"/>
</dbReference>
<dbReference type="GO" id="GO:0006508">
    <property type="term" value="P:proteolysis"/>
    <property type="evidence" value="ECO:0007669"/>
    <property type="project" value="UniProtKB-KW"/>
</dbReference>
<evidence type="ECO:0000256" key="5">
    <source>
        <dbReference type="ARBA" id="ARBA00023049"/>
    </source>
</evidence>
<dbReference type="InterPro" id="IPR025657">
    <property type="entry name" value="RadC_JAB"/>
</dbReference>
<reference evidence="8" key="2">
    <citation type="submission" date="2020-09" db="EMBL/GenBank/DDBJ databases">
        <authorList>
            <person name="Sun Q."/>
            <person name="Kim S."/>
        </authorList>
    </citation>
    <scope>NUCLEOTIDE SEQUENCE</scope>
    <source>
        <strain evidence="8">KCTC 42590</strain>
    </source>
</reference>
<evidence type="ECO:0000259" key="7">
    <source>
        <dbReference type="PROSITE" id="PS50249"/>
    </source>
</evidence>
<dbReference type="NCBIfam" id="TIGR00608">
    <property type="entry name" value="radc"/>
    <property type="match status" value="1"/>
</dbReference>
<dbReference type="PANTHER" id="PTHR30471">
    <property type="entry name" value="DNA REPAIR PROTEIN RADC"/>
    <property type="match status" value="1"/>
</dbReference>
<dbReference type="Proteomes" id="UP000630923">
    <property type="component" value="Unassembled WGS sequence"/>
</dbReference>
<dbReference type="GO" id="GO:0046872">
    <property type="term" value="F:metal ion binding"/>
    <property type="evidence" value="ECO:0007669"/>
    <property type="project" value="UniProtKB-KW"/>
</dbReference>
<dbReference type="PANTHER" id="PTHR30471:SF3">
    <property type="entry name" value="UPF0758 PROTEIN YEES-RELATED"/>
    <property type="match status" value="1"/>
</dbReference>
<keyword evidence="9" id="KW-1185">Reference proteome</keyword>
<evidence type="ECO:0000256" key="1">
    <source>
        <dbReference type="ARBA" id="ARBA00022670"/>
    </source>
</evidence>
<evidence type="ECO:0000313" key="8">
    <source>
        <dbReference type="EMBL" id="GHF31074.1"/>
    </source>
</evidence>
<dbReference type="Pfam" id="PF04002">
    <property type="entry name" value="RadC"/>
    <property type="match status" value="1"/>
</dbReference>
<keyword evidence="3" id="KW-0378">Hydrolase</keyword>
<dbReference type="SUPFAM" id="SSF102712">
    <property type="entry name" value="JAB1/MPN domain"/>
    <property type="match status" value="1"/>
</dbReference>
<dbReference type="InterPro" id="IPR046778">
    <property type="entry name" value="UPF0758_N"/>
</dbReference>
<dbReference type="InterPro" id="IPR037518">
    <property type="entry name" value="MPN"/>
</dbReference>
<protein>
    <recommendedName>
        <fullName evidence="7">MPN domain-containing protein</fullName>
    </recommendedName>
</protein>
<evidence type="ECO:0000313" key="9">
    <source>
        <dbReference type="Proteomes" id="UP000630923"/>
    </source>
</evidence>
<evidence type="ECO:0000256" key="4">
    <source>
        <dbReference type="ARBA" id="ARBA00022833"/>
    </source>
</evidence>
<organism evidence="8 9">
    <name type="scientific">Kordiimonas sediminis</name>
    <dbReference type="NCBI Taxonomy" id="1735581"/>
    <lineage>
        <taxon>Bacteria</taxon>
        <taxon>Pseudomonadati</taxon>
        <taxon>Pseudomonadota</taxon>
        <taxon>Alphaproteobacteria</taxon>
        <taxon>Kordiimonadales</taxon>
        <taxon>Kordiimonadaceae</taxon>
        <taxon>Kordiimonas</taxon>
    </lineage>
</organism>
<comment type="similarity">
    <text evidence="6">Belongs to the UPF0758 family.</text>
</comment>
<gene>
    <name evidence="8" type="primary">radC</name>
    <name evidence="8" type="ORF">GCM10017044_28130</name>
</gene>
<keyword evidence="4" id="KW-0862">Zinc</keyword>
<dbReference type="EMBL" id="BNCI01000002">
    <property type="protein sequence ID" value="GHF31074.1"/>
    <property type="molecule type" value="Genomic_DNA"/>
</dbReference>
<evidence type="ECO:0000256" key="6">
    <source>
        <dbReference type="RuleBase" id="RU003797"/>
    </source>
</evidence>
<dbReference type="InterPro" id="IPR001405">
    <property type="entry name" value="UPF0758"/>
</dbReference>
<proteinExistence type="inferred from homology"/>
<comment type="caution">
    <text evidence="8">The sequence shown here is derived from an EMBL/GenBank/DDBJ whole genome shotgun (WGS) entry which is preliminary data.</text>
</comment>
<feature type="domain" description="MPN" evidence="7">
    <location>
        <begin position="113"/>
        <end position="235"/>
    </location>
</feature>
<evidence type="ECO:0000256" key="2">
    <source>
        <dbReference type="ARBA" id="ARBA00022723"/>
    </source>
</evidence>
<reference evidence="8" key="1">
    <citation type="journal article" date="2014" name="Int. J. Syst. Evol. Microbiol.">
        <title>Complete genome sequence of Corynebacterium casei LMG S-19264T (=DSM 44701T), isolated from a smear-ripened cheese.</title>
        <authorList>
            <consortium name="US DOE Joint Genome Institute (JGI-PGF)"/>
            <person name="Walter F."/>
            <person name="Albersmeier A."/>
            <person name="Kalinowski J."/>
            <person name="Ruckert C."/>
        </authorList>
    </citation>
    <scope>NUCLEOTIDE SEQUENCE</scope>
    <source>
        <strain evidence="8">KCTC 42590</strain>
    </source>
</reference>
<keyword evidence="1" id="KW-0645">Protease</keyword>